<evidence type="ECO:0000256" key="4">
    <source>
        <dbReference type="ARBA" id="ARBA00022481"/>
    </source>
</evidence>
<dbReference type="PROSITE" id="PS51419">
    <property type="entry name" value="RAB"/>
    <property type="match status" value="1"/>
</dbReference>
<dbReference type="Gene3D" id="3.40.50.300">
    <property type="entry name" value="P-loop containing nucleotide triphosphate hydrolases"/>
    <property type="match status" value="1"/>
</dbReference>
<evidence type="ECO:0000256" key="8">
    <source>
        <dbReference type="ARBA" id="ARBA00023288"/>
    </source>
</evidence>
<keyword evidence="4" id="KW-0488">Methylation</keyword>
<dbReference type="OrthoDB" id="8830751at2759"/>
<dbReference type="InterPro" id="IPR003578">
    <property type="entry name" value="Small_GTPase_Rho"/>
</dbReference>
<comment type="subcellular location">
    <subcellularLocation>
        <location evidence="1">Cell membrane</location>
        <topology evidence="1">Lipid-anchor</topology>
        <orientation evidence="1">Cytoplasmic side</orientation>
    </subcellularLocation>
</comment>
<dbReference type="PRINTS" id="PR00449">
    <property type="entry name" value="RASTRNSFRMNG"/>
</dbReference>
<dbReference type="EMBL" id="KQ964704">
    <property type="protein sequence ID" value="KXN66630.1"/>
    <property type="molecule type" value="Genomic_DNA"/>
</dbReference>
<evidence type="ECO:0000256" key="3">
    <source>
        <dbReference type="ARBA" id="ARBA00022475"/>
    </source>
</evidence>
<dbReference type="GO" id="GO:0005886">
    <property type="term" value="C:plasma membrane"/>
    <property type="evidence" value="ECO:0007669"/>
    <property type="project" value="UniProtKB-SubCell"/>
</dbReference>
<dbReference type="Proteomes" id="UP000070444">
    <property type="component" value="Unassembled WGS sequence"/>
</dbReference>
<dbReference type="PROSITE" id="PS51420">
    <property type="entry name" value="RHO"/>
    <property type="match status" value="1"/>
</dbReference>
<feature type="non-terminal residue" evidence="10">
    <location>
        <position position="143"/>
    </location>
</feature>
<keyword evidence="8" id="KW-0449">Lipoprotein</keyword>
<evidence type="ECO:0000256" key="1">
    <source>
        <dbReference type="ARBA" id="ARBA00004342"/>
    </source>
</evidence>
<dbReference type="InterPro" id="IPR001806">
    <property type="entry name" value="Small_GTPase"/>
</dbReference>
<dbReference type="InterPro" id="IPR005225">
    <property type="entry name" value="Small_GTP-bd"/>
</dbReference>
<keyword evidence="6" id="KW-0342">GTP-binding</keyword>
<dbReference type="GO" id="GO:0003924">
    <property type="term" value="F:GTPase activity"/>
    <property type="evidence" value="ECO:0007669"/>
    <property type="project" value="InterPro"/>
</dbReference>
<dbReference type="SMART" id="SM00173">
    <property type="entry name" value="RAS"/>
    <property type="match status" value="1"/>
</dbReference>
<keyword evidence="11" id="KW-1185">Reference proteome</keyword>
<dbReference type="PROSITE" id="PS51421">
    <property type="entry name" value="RAS"/>
    <property type="match status" value="1"/>
</dbReference>
<evidence type="ECO:0000313" key="10">
    <source>
        <dbReference type="EMBL" id="KXN66630.1"/>
    </source>
</evidence>
<dbReference type="SMART" id="SM00174">
    <property type="entry name" value="RHO"/>
    <property type="match status" value="1"/>
</dbReference>
<evidence type="ECO:0000256" key="6">
    <source>
        <dbReference type="ARBA" id="ARBA00023134"/>
    </source>
</evidence>
<dbReference type="GO" id="GO:0005525">
    <property type="term" value="F:GTP binding"/>
    <property type="evidence" value="ECO:0007669"/>
    <property type="project" value="UniProtKB-KW"/>
</dbReference>
<dbReference type="SUPFAM" id="SSF52540">
    <property type="entry name" value="P-loop containing nucleoside triphosphate hydrolases"/>
    <property type="match status" value="1"/>
</dbReference>
<dbReference type="FunFam" id="3.40.50.300:FF:000983">
    <property type="entry name" value="Rho family GTPase"/>
    <property type="match status" value="1"/>
</dbReference>
<name>A0A137NV23_CONC2</name>
<sequence length="143" mass="16241">MDLKRKLVVVGDGACGKTSLLIVFSGEPFSEEYVPTVFEHRIVDVKCDNKLIELSLWDTAGQEDYDRLRPLSYNEADVVLICFSVVDPDSFENVQEKWFNEVNHLAPEVKIILVGCKTDLRQDPKVLNNLKLMKKSLIQISQG</sequence>
<evidence type="ECO:0000256" key="5">
    <source>
        <dbReference type="ARBA" id="ARBA00022741"/>
    </source>
</evidence>
<gene>
    <name evidence="10" type="ORF">CONCODRAFT_80446</name>
</gene>
<dbReference type="NCBIfam" id="TIGR00231">
    <property type="entry name" value="small_GTP"/>
    <property type="match status" value="1"/>
</dbReference>
<accession>A0A137NV23</accession>
<dbReference type="SMART" id="SM00175">
    <property type="entry name" value="RAB"/>
    <property type="match status" value="1"/>
</dbReference>
<evidence type="ECO:0000256" key="2">
    <source>
        <dbReference type="ARBA" id="ARBA00010142"/>
    </source>
</evidence>
<evidence type="ECO:0000256" key="9">
    <source>
        <dbReference type="ARBA" id="ARBA00023289"/>
    </source>
</evidence>
<comment type="similarity">
    <text evidence="2">Belongs to the small GTPase superfamily. Rho family.</text>
</comment>
<dbReference type="Pfam" id="PF00071">
    <property type="entry name" value="Ras"/>
    <property type="match status" value="1"/>
</dbReference>
<keyword evidence="3" id="KW-1003">Cell membrane</keyword>
<dbReference type="PANTHER" id="PTHR24072">
    <property type="entry name" value="RHO FAMILY GTPASE"/>
    <property type="match status" value="1"/>
</dbReference>
<protein>
    <submittedName>
        <fullName evidence="10">Small GTPase RhoA</fullName>
    </submittedName>
</protein>
<dbReference type="CDD" id="cd00157">
    <property type="entry name" value="Rho"/>
    <property type="match status" value="1"/>
</dbReference>
<dbReference type="AlphaFoldDB" id="A0A137NV23"/>
<organism evidence="10 11">
    <name type="scientific">Conidiobolus coronatus (strain ATCC 28846 / CBS 209.66 / NRRL 28638)</name>
    <name type="common">Delacroixia coronata</name>
    <dbReference type="NCBI Taxonomy" id="796925"/>
    <lineage>
        <taxon>Eukaryota</taxon>
        <taxon>Fungi</taxon>
        <taxon>Fungi incertae sedis</taxon>
        <taxon>Zoopagomycota</taxon>
        <taxon>Entomophthoromycotina</taxon>
        <taxon>Entomophthoromycetes</taxon>
        <taxon>Entomophthorales</taxon>
        <taxon>Ancylistaceae</taxon>
        <taxon>Conidiobolus</taxon>
    </lineage>
</organism>
<reference evidence="10 11" key="1">
    <citation type="journal article" date="2015" name="Genome Biol. Evol.">
        <title>Phylogenomic analyses indicate that early fungi evolved digesting cell walls of algal ancestors of land plants.</title>
        <authorList>
            <person name="Chang Y."/>
            <person name="Wang S."/>
            <person name="Sekimoto S."/>
            <person name="Aerts A.L."/>
            <person name="Choi C."/>
            <person name="Clum A."/>
            <person name="LaButti K.M."/>
            <person name="Lindquist E.A."/>
            <person name="Yee Ngan C."/>
            <person name="Ohm R.A."/>
            <person name="Salamov A.A."/>
            <person name="Grigoriev I.V."/>
            <person name="Spatafora J.W."/>
            <person name="Berbee M.L."/>
        </authorList>
    </citation>
    <scope>NUCLEOTIDE SEQUENCE [LARGE SCALE GENOMIC DNA]</scope>
    <source>
        <strain evidence="10 11">NRRL 28638</strain>
    </source>
</reference>
<keyword evidence="9" id="KW-0636">Prenylation</keyword>
<dbReference type="GO" id="GO:0007264">
    <property type="term" value="P:small GTPase-mediated signal transduction"/>
    <property type="evidence" value="ECO:0007669"/>
    <property type="project" value="InterPro"/>
</dbReference>
<dbReference type="STRING" id="796925.A0A137NV23"/>
<keyword evidence="7" id="KW-0472">Membrane</keyword>
<evidence type="ECO:0000313" key="11">
    <source>
        <dbReference type="Proteomes" id="UP000070444"/>
    </source>
</evidence>
<evidence type="ECO:0000256" key="7">
    <source>
        <dbReference type="ARBA" id="ARBA00023136"/>
    </source>
</evidence>
<keyword evidence="5" id="KW-0547">Nucleotide-binding</keyword>
<dbReference type="InterPro" id="IPR027417">
    <property type="entry name" value="P-loop_NTPase"/>
</dbReference>
<proteinExistence type="inferred from homology"/>